<feature type="domain" description="BTB" evidence="2">
    <location>
        <begin position="33"/>
        <end position="100"/>
    </location>
</feature>
<dbReference type="Pfam" id="PF00651">
    <property type="entry name" value="BTB"/>
    <property type="match status" value="1"/>
</dbReference>
<dbReference type="SUPFAM" id="SSF54695">
    <property type="entry name" value="POZ domain"/>
    <property type="match status" value="1"/>
</dbReference>
<evidence type="ECO:0000313" key="3">
    <source>
        <dbReference type="EMBL" id="KAL1647131.1"/>
    </source>
</evidence>
<dbReference type="PANTHER" id="PTHR47843">
    <property type="entry name" value="BTB DOMAIN-CONTAINING PROTEIN-RELATED"/>
    <property type="match status" value="1"/>
</dbReference>
<sequence>MPKASVPDEEAWTYPGVSKRGTLTRFLHSGKHSDLVIRCGARTWNVHKVIVFTHCGFLEKAHGEDLQGQESGVIELNDDHPDAVAAMLEWAYSADSQQPTAPPKPSPSAKTRSAQMLDWMHLNVRVYMLAEKYCMPSLRDLAWINMTMITDDYAVHSRADAIHLTKVGAFIYANTPDVPDHQLRDLFLSNVWVNIKLMYACGNFRLFLKGGNTFGADFVRYIARNVKPILAGDADYLPPDDETEYEGETEAEVASSSDCDDMDCEPSSDYGDMECDPCSGDSTATME</sequence>
<gene>
    <name evidence="3" type="ORF">SLS58_002902</name>
</gene>
<dbReference type="PROSITE" id="PS50097">
    <property type="entry name" value="BTB"/>
    <property type="match status" value="1"/>
</dbReference>
<organism evidence="3 4">
    <name type="scientific">Diplodia intermedia</name>
    <dbReference type="NCBI Taxonomy" id="856260"/>
    <lineage>
        <taxon>Eukaryota</taxon>
        <taxon>Fungi</taxon>
        <taxon>Dikarya</taxon>
        <taxon>Ascomycota</taxon>
        <taxon>Pezizomycotina</taxon>
        <taxon>Dothideomycetes</taxon>
        <taxon>Dothideomycetes incertae sedis</taxon>
        <taxon>Botryosphaeriales</taxon>
        <taxon>Botryosphaeriaceae</taxon>
        <taxon>Diplodia</taxon>
    </lineage>
</organism>
<feature type="compositionally biased region" description="Acidic residues" evidence="1">
    <location>
        <begin position="258"/>
        <end position="275"/>
    </location>
</feature>
<reference evidence="3 4" key="1">
    <citation type="journal article" date="2023" name="Plant Dis.">
        <title>First Report of Diplodia intermedia Causing Canker and Dieback Diseases on Apple Trees in Canada.</title>
        <authorList>
            <person name="Ellouze W."/>
            <person name="Ilyukhin E."/>
            <person name="Sulman M."/>
            <person name="Ali S."/>
        </authorList>
    </citation>
    <scope>NUCLEOTIDE SEQUENCE [LARGE SCALE GENOMIC DNA]</scope>
    <source>
        <strain evidence="3 4">M45-28</strain>
    </source>
</reference>
<dbReference type="InterPro" id="IPR011333">
    <property type="entry name" value="SKP1/BTB/POZ_sf"/>
</dbReference>
<feature type="region of interest" description="Disordered" evidence="1">
    <location>
        <begin position="237"/>
        <end position="287"/>
    </location>
</feature>
<dbReference type="EMBL" id="JAKEKT020000013">
    <property type="protein sequence ID" value="KAL1647131.1"/>
    <property type="molecule type" value="Genomic_DNA"/>
</dbReference>
<keyword evidence="4" id="KW-1185">Reference proteome</keyword>
<dbReference type="Gene3D" id="3.30.710.10">
    <property type="entry name" value="Potassium Channel Kv1.1, Chain A"/>
    <property type="match status" value="1"/>
</dbReference>
<dbReference type="Proteomes" id="UP001521184">
    <property type="component" value="Unassembled WGS sequence"/>
</dbReference>
<feature type="compositionally biased region" description="Acidic residues" evidence="1">
    <location>
        <begin position="238"/>
        <end position="251"/>
    </location>
</feature>
<name>A0ABR3TYU7_9PEZI</name>
<dbReference type="CDD" id="cd18186">
    <property type="entry name" value="BTB_POZ_ZBTB_KLHL-like"/>
    <property type="match status" value="1"/>
</dbReference>
<evidence type="ECO:0000313" key="4">
    <source>
        <dbReference type="Proteomes" id="UP001521184"/>
    </source>
</evidence>
<proteinExistence type="predicted"/>
<accession>A0ABR3TYU7</accession>
<dbReference type="InterPro" id="IPR000210">
    <property type="entry name" value="BTB/POZ_dom"/>
</dbReference>
<dbReference type="PANTHER" id="PTHR47843:SF5">
    <property type="entry name" value="BTB_POZ DOMAIN PROTEIN"/>
    <property type="match status" value="1"/>
</dbReference>
<protein>
    <recommendedName>
        <fullName evidence="2">BTB domain-containing protein</fullName>
    </recommendedName>
</protein>
<evidence type="ECO:0000256" key="1">
    <source>
        <dbReference type="SAM" id="MobiDB-lite"/>
    </source>
</evidence>
<comment type="caution">
    <text evidence="3">The sequence shown here is derived from an EMBL/GenBank/DDBJ whole genome shotgun (WGS) entry which is preliminary data.</text>
</comment>
<evidence type="ECO:0000259" key="2">
    <source>
        <dbReference type="PROSITE" id="PS50097"/>
    </source>
</evidence>